<keyword evidence="8" id="KW-1185">Reference proteome</keyword>
<accession>A0ABV8HYC7</accession>
<dbReference type="Proteomes" id="UP001595850">
    <property type="component" value="Unassembled WGS sequence"/>
</dbReference>
<dbReference type="RefSeq" id="WP_377284781.1">
    <property type="nucleotide sequence ID" value="NZ_JBHSBM010000005.1"/>
</dbReference>
<proteinExistence type="predicted"/>
<reference evidence="8" key="1">
    <citation type="journal article" date="2019" name="Int. J. Syst. Evol. Microbiol.">
        <title>The Global Catalogue of Microorganisms (GCM) 10K type strain sequencing project: providing services to taxonomists for standard genome sequencing and annotation.</title>
        <authorList>
            <consortium name="The Broad Institute Genomics Platform"/>
            <consortium name="The Broad Institute Genome Sequencing Center for Infectious Disease"/>
            <person name="Wu L."/>
            <person name="Ma J."/>
        </authorList>
    </citation>
    <scope>NUCLEOTIDE SEQUENCE [LARGE SCALE GENOMIC DNA]</scope>
    <source>
        <strain evidence="8">TBRC 4489</strain>
    </source>
</reference>
<evidence type="ECO:0000256" key="3">
    <source>
        <dbReference type="ARBA" id="ARBA00022989"/>
    </source>
</evidence>
<name>A0ABV8HYC7_9ACTN</name>
<dbReference type="EMBL" id="JBHSBM010000005">
    <property type="protein sequence ID" value="MFC4056822.1"/>
    <property type="molecule type" value="Genomic_DNA"/>
</dbReference>
<dbReference type="Pfam" id="PF13515">
    <property type="entry name" value="FUSC_2"/>
    <property type="match status" value="1"/>
</dbReference>
<feature type="transmembrane region" description="Helical" evidence="5">
    <location>
        <begin position="92"/>
        <end position="114"/>
    </location>
</feature>
<evidence type="ECO:0000313" key="7">
    <source>
        <dbReference type="EMBL" id="MFC4056822.1"/>
    </source>
</evidence>
<feature type="transmembrane region" description="Helical" evidence="5">
    <location>
        <begin position="39"/>
        <end position="57"/>
    </location>
</feature>
<evidence type="ECO:0000256" key="5">
    <source>
        <dbReference type="SAM" id="Phobius"/>
    </source>
</evidence>
<evidence type="ECO:0000313" key="8">
    <source>
        <dbReference type="Proteomes" id="UP001595850"/>
    </source>
</evidence>
<feature type="transmembrane region" description="Helical" evidence="5">
    <location>
        <begin position="64"/>
        <end position="86"/>
    </location>
</feature>
<evidence type="ECO:0000256" key="2">
    <source>
        <dbReference type="ARBA" id="ARBA00022692"/>
    </source>
</evidence>
<protein>
    <submittedName>
        <fullName evidence="7">Aromatic acid exporter family protein</fullName>
    </submittedName>
</protein>
<comment type="caution">
    <text evidence="7">The sequence shown here is derived from an EMBL/GenBank/DDBJ whole genome shotgun (WGS) entry which is preliminary data.</text>
</comment>
<feature type="transmembrane region" description="Helical" evidence="5">
    <location>
        <begin position="12"/>
        <end position="33"/>
    </location>
</feature>
<evidence type="ECO:0000259" key="6">
    <source>
        <dbReference type="Pfam" id="PF13515"/>
    </source>
</evidence>
<dbReference type="InterPro" id="IPR049453">
    <property type="entry name" value="Memb_transporter_dom"/>
</dbReference>
<gene>
    <name evidence="7" type="ORF">ACFOWE_00835</name>
</gene>
<comment type="subcellular location">
    <subcellularLocation>
        <location evidence="1">Membrane</location>
        <topology evidence="1">Multi-pass membrane protein</topology>
    </subcellularLocation>
</comment>
<keyword evidence="2 5" id="KW-0812">Transmembrane</keyword>
<keyword evidence="4 5" id="KW-0472">Membrane</keyword>
<keyword evidence="3 5" id="KW-1133">Transmembrane helix</keyword>
<sequence length="364" mass="37625">MHLDVRGRLRRVAFMAPSIVQCAVASALAWIVAKDLLGHSRPFFAPIAVVVCVGVATGQRLRRLVELVAGVSVGVGVGDLLISMIGSGPWQIALVVALAMGAAVFLDSGTLIVLQAGSSAVLVATLLPPGDTGGLDRMVDALIGGTLGIAALALLPASPAGIVHRHAAAVLEALAEALRGTAEAVKEADPERAAVALRQARESQSAMEAFGKALETGREITAISPLRHRRRQRFLRYETALTPLDHALRNLRVLCRRAVVALGQREVQPPLLARALRELADAALLFRDELAAGKPPDGTAATVLKVASRLGEVPAGRSGLSTDAMIAQLRSVVVDLLVAAGLDREAATAALPPPAHPAGGAHGG</sequence>
<evidence type="ECO:0000256" key="4">
    <source>
        <dbReference type="ARBA" id="ARBA00023136"/>
    </source>
</evidence>
<evidence type="ECO:0000256" key="1">
    <source>
        <dbReference type="ARBA" id="ARBA00004141"/>
    </source>
</evidence>
<feature type="domain" description="Integral membrane bound transporter" evidence="6">
    <location>
        <begin position="28"/>
        <end position="150"/>
    </location>
</feature>
<organism evidence="7 8">
    <name type="scientific">Planomonospora corallina</name>
    <dbReference type="NCBI Taxonomy" id="1806052"/>
    <lineage>
        <taxon>Bacteria</taxon>
        <taxon>Bacillati</taxon>
        <taxon>Actinomycetota</taxon>
        <taxon>Actinomycetes</taxon>
        <taxon>Streptosporangiales</taxon>
        <taxon>Streptosporangiaceae</taxon>
        <taxon>Planomonospora</taxon>
    </lineage>
</organism>